<feature type="transmembrane region" description="Helical" evidence="5">
    <location>
        <begin position="260"/>
        <end position="281"/>
    </location>
</feature>
<feature type="transmembrane region" description="Helical" evidence="5">
    <location>
        <begin position="463"/>
        <end position="482"/>
    </location>
</feature>
<sequence length="622" mass="70873">MSVPPSNEDSVTEIYISPKSRRKVWDADSESRFFFQAAPAPQPKPLKHHVYFPRESALHTFASFSVDTAATPTASVQTVNRDDGLISINRDEIPAFECIRNKNKFVRGTFAILICHFLIILALLLLMRFLPPVRSFVYKNRTILIIIFLMNYLGLEVILVCSAKLRRYFPVNCILFLLFTFSVGTTLVSFAVSCTGILWSSIYGTALAVVVLITLSLMSCQKKWEVTNVCMHIFTFLYMSVITGFVTIALNFTHFKECDLWFMFITSAIMQILILWLLYVTRQIAVCEKERLCCQEYVYGALTQIAYLPLFPMSIINAQRSISLIMPRYVGNLNQPQVASIAQMGEARSQTGTPWRALGGTVSSYYAEDSFAGDQSVVTRLFALSFRNLRNRNWFVQHVFVIVALQMLFSFVFYFVMVYKEGVMNSMVENWILLLVIFTAFVIVITSFMVCCSTWIRQKPMNLICLFVITVSVILQFGALASKFKFTMVLANHFGCLTVVCFMISLIASQKRWEIMSLNMCGFILILTLVVCGVVAFCLYFLCKDLFRWDFIVASTILTILCVTFMIFLMKKILKEQILNTSDFVFGAIVMYMSVTTPYVVKAVTILIRDRKPPEEPVAETS</sequence>
<evidence type="ECO:0000313" key="6">
    <source>
        <dbReference type="EMBL" id="KYB27615.1"/>
    </source>
</evidence>
<feature type="transmembrane region" description="Helical" evidence="5">
    <location>
        <begin position="173"/>
        <end position="191"/>
    </location>
</feature>
<gene>
    <name evidence="6" type="primary">AUGUSTUS-3.0.2_33068</name>
    <name evidence="6" type="ORF">TcasGA2_TC033068</name>
</gene>
<feature type="transmembrane region" description="Helical" evidence="5">
    <location>
        <begin position="229"/>
        <end position="254"/>
    </location>
</feature>
<evidence type="ECO:0000313" key="7">
    <source>
        <dbReference type="Proteomes" id="UP000007266"/>
    </source>
</evidence>
<evidence type="ECO:0000256" key="3">
    <source>
        <dbReference type="ARBA" id="ARBA00022989"/>
    </source>
</evidence>
<keyword evidence="7" id="KW-1185">Reference proteome</keyword>
<dbReference type="InterPro" id="IPR006214">
    <property type="entry name" value="Bax_inhibitor_1-related"/>
</dbReference>
<feature type="transmembrane region" description="Helical" evidence="5">
    <location>
        <begin position="431"/>
        <end position="456"/>
    </location>
</feature>
<dbReference type="GO" id="GO:0005262">
    <property type="term" value="F:calcium channel activity"/>
    <property type="evidence" value="ECO:0000318"/>
    <property type="project" value="GO_Central"/>
</dbReference>
<reference evidence="6 7" key="1">
    <citation type="journal article" date="2008" name="Nature">
        <title>The genome of the model beetle and pest Tribolium castaneum.</title>
        <authorList>
            <consortium name="Tribolium Genome Sequencing Consortium"/>
            <person name="Richards S."/>
            <person name="Gibbs R.A."/>
            <person name="Weinstock G.M."/>
            <person name="Brown S.J."/>
            <person name="Denell R."/>
            <person name="Beeman R.W."/>
            <person name="Gibbs R."/>
            <person name="Beeman R.W."/>
            <person name="Brown S.J."/>
            <person name="Bucher G."/>
            <person name="Friedrich M."/>
            <person name="Grimmelikhuijzen C.J."/>
            <person name="Klingler M."/>
            <person name="Lorenzen M."/>
            <person name="Richards S."/>
            <person name="Roth S."/>
            <person name="Schroder R."/>
            <person name="Tautz D."/>
            <person name="Zdobnov E.M."/>
            <person name="Muzny D."/>
            <person name="Gibbs R.A."/>
            <person name="Weinstock G.M."/>
            <person name="Attaway T."/>
            <person name="Bell S."/>
            <person name="Buhay C.J."/>
            <person name="Chandrabose M.N."/>
            <person name="Chavez D."/>
            <person name="Clerk-Blankenburg K.P."/>
            <person name="Cree A."/>
            <person name="Dao M."/>
            <person name="Davis C."/>
            <person name="Chacko J."/>
            <person name="Dinh H."/>
            <person name="Dugan-Rocha S."/>
            <person name="Fowler G."/>
            <person name="Garner T.T."/>
            <person name="Garnes J."/>
            <person name="Gnirke A."/>
            <person name="Hawes A."/>
            <person name="Hernandez J."/>
            <person name="Hines S."/>
            <person name="Holder M."/>
            <person name="Hume J."/>
            <person name="Jhangiani S.N."/>
            <person name="Joshi V."/>
            <person name="Khan Z.M."/>
            <person name="Jackson L."/>
            <person name="Kovar C."/>
            <person name="Kowis A."/>
            <person name="Lee S."/>
            <person name="Lewis L.R."/>
            <person name="Margolis J."/>
            <person name="Morgan M."/>
            <person name="Nazareth L.V."/>
            <person name="Nguyen N."/>
            <person name="Okwuonu G."/>
            <person name="Parker D."/>
            <person name="Richards S."/>
            <person name="Ruiz S.J."/>
            <person name="Santibanez J."/>
            <person name="Savard J."/>
            <person name="Scherer S.E."/>
            <person name="Schneider B."/>
            <person name="Sodergren E."/>
            <person name="Tautz D."/>
            <person name="Vattahil S."/>
            <person name="Villasana D."/>
            <person name="White C.S."/>
            <person name="Wright R."/>
            <person name="Park Y."/>
            <person name="Beeman R.W."/>
            <person name="Lord J."/>
            <person name="Oppert B."/>
            <person name="Lorenzen M."/>
            <person name="Brown S."/>
            <person name="Wang L."/>
            <person name="Savard J."/>
            <person name="Tautz D."/>
            <person name="Richards S."/>
            <person name="Weinstock G."/>
            <person name="Gibbs R.A."/>
            <person name="Liu Y."/>
            <person name="Worley K."/>
            <person name="Weinstock G."/>
            <person name="Elsik C.G."/>
            <person name="Reese J.T."/>
            <person name="Elhaik E."/>
            <person name="Landan G."/>
            <person name="Graur D."/>
            <person name="Arensburger P."/>
            <person name="Atkinson P."/>
            <person name="Beeman R.W."/>
            <person name="Beidler J."/>
            <person name="Brown S.J."/>
            <person name="Demuth J.P."/>
            <person name="Drury D.W."/>
            <person name="Du Y.Z."/>
            <person name="Fujiwara H."/>
            <person name="Lorenzen M."/>
            <person name="Maselli V."/>
            <person name="Osanai M."/>
            <person name="Park Y."/>
            <person name="Robertson H.M."/>
            <person name="Tu Z."/>
            <person name="Wang J.J."/>
            <person name="Wang S."/>
            <person name="Richards S."/>
            <person name="Song H."/>
            <person name="Zhang L."/>
            <person name="Sodergren E."/>
            <person name="Werner D."/>
            <person name="Stanke M."/>
            <person name="Morgenstern B."/>
            <person name="Solovyev V."/>
            <person name="Kosarev P."/>
            <person name="Brown G."/>
            <person name="Chen H.C."/>
            <person name="Ermolaeva O."/>
            <person name="Hlavina W."/>
            <person name="Kapustin Y."/>
            <person name="Kiryutin B."/>
            <person name="Kitts P."/>
            <person name="Maglott D."/>
            <person name="Pruitt K."/>
            <person name="Sapojnikov V."/>
            <person name="Souvorov A."/>
            <person name="Mackey A.J."/>
            <person name="Waterhouse R.M."/>
            <person name="Wyder S."/>
            <person name="Zdobnov E.M."/>
            <person name="Zdobnov E.M."/>
            <person name="Wyder S."/>
            <person name="Kriventseva E.V."/>
            <person name="Kadowaki T."/>
            <person name="Bork P."/>
            <person name="Aranda M."/>
            <person name="Bao R."/>
            <person name="Beermann A."/>
            <person name="Berns N."/>
            <person name="Bolognesi R."/>
            <person name="Bonneton F."/>
            <person name="Bopp D."/>
            <person name="Brown S.J."/>
            <person name="Bucher G."/>
            <person name="Butts T."/>
            <person name="Chaumot A."/>
            <person name="Denell R.E."/>
            <person name="Ferrier D.E."/>
            <person name="Friedrich M."/>
            <person name="Gordon C.M."/>
            <person name="Jindra M."/>
            <person name="Klingler M."/>
            <person name="Lan Q."/>
            <person name="Lattorff H.M."/>
            <person name="Laudet V."/>
            <person name="von Levetsow C."/>
            <person name="Liu Z."/>
            <person name="Lutz R."/>
            <person name="Lynch J.A."/>
            <person name="da Fonseca R.N."/>
            <person name="Posnien N."/>
            <person name="Reuter R."/>
            <person name="Roth S."/>
            <person name="Savard J."/>
            <person name="Schinko J.B."/>
            <person name="Schmitt C."/>
            <person name="Schoppmeier M."/>
            <person name="Schroder R."/>
            <person name="Shippy T.D."/>
            <person name="Simonnet F."/>
            <person name="Marques-Souza H."/>
            <person name="Tautz D."/>
            <person name="Tomoyasu Y."/>
            <person name="Trauner J."/>
            <person name="Van der Zee M."/>
            <person name="Vervoort M."/>
            <person name="Wittkopp N."/>
            <person name="Wimmer E.A."/>
            <person name="Yang X."/>
            <person name="Jones A.K."/>
            <person name="Sattelle D.B."/>
            <person name="Ebert P.R."/>
            <person name="Nelson D."/>
            <person name="Scott J.G."/>
            <person name="Beeman R.W."/>
            <person name="Muthukrishnan S."/>
            <person name="Kramer K.J."/>
            <person name="Arakane Y."/>
            <person name="Beeman R.W."/>
            <person name="Zhu Q."/>
            <person name="Hogenkamp D."/>
            <person name="Dixit R."/>
            <person name="Oppert B."/>
            <person name="Jiang H."/>
            <person name="Zou Z."/>
            <person name="Marshall J."/>
            <person name="Elpidina E."/>
            <person name="Vinokurov K."/>
            <person name="Oppert C."/>
            <person name="Zou Z."/>
            <person name="Evans J."/>
            <person name="Lu Z."/>
            <person name="Zhao P."/>
            <person name="Sumathipala N."/>
            <person name="Altincicek B."/>
            <person name="Vilcinskas A."/>
            <person name="Williams M."/>
            <person name="Hultmark D."/>
            <person name="Hetru C."/>
            <person name="Jiang H."/>
            <person name="Grimmelikhuijzen C.J."/>
            <person name="Hauser F."/>
            <person name="Cazzamali G."/>
            <person name="Williamson M."/>
            <person name="Park Y."/>
            <person name="Li B."/>
            <person name="Tanaka Y."/>
            <person name="Predel R."/>
            <person name="Neupert S."/>
            <person name="Schachtner J."/>
            <person name="Verleyen P."/>
            <person name="Raible F."/>
            <person name="Bork P."/>
            <person name="Friedrich M."/>
            <person name="Walden K.K."/>
            <person name="Robertson H.M."/>
            <person name="Angeli S."/>
            <person name="Foret S."/>
            <person name="Bucher G."/>
            <person name="Schuetz S."/>
            <person name="Maleszka R."/>
            <person name="Wimmer E.A."/>
            <person name="Beeman R.W."/>
            <person name="Lorenzen M."/>
            <person name="Tomoyasu Y."/>
            <person name="Miller S.C."/>
            <person name="Grossmann D."/>
            <person name="Bucher G."/>
        </authorList>
    </citation>
    <scope>NUCLEOTIDE SEQUENCE [LARGE SCALE GENOMIC DNA]</scope>
    <source>
        <strain evidence="6 7">Georgia GA2</strain>
    </source>
</reference>
<keyword evidence="3 5" id="KW-1133">Transmembrane helix</keyword>
<dbReference type="EMBL" id="KQ971342">
    <property type="protein sequence ID" value="KYB27615.1"/>
    <property type="molecule type" value="Genomic_DNA"/>
</dbReference>
<feature type="transmembrane region" description="Helical" evidence="5">
    <location>
        <begin position="488"/>
        <end position="508"/>
    </location>
</feature>
<organism evidence="6 7">
    <name type="scientific">Tribolium castaneum</name>
    <name type="common">Red flour beetle</name>
    <dbReference type="NCBI Taxonomy" id="7070"/>
    <lineage>
        <taxon>Eukaryota</taxon>
        <taxon>Metazoa</taxon>
        <taxon>Ecdysozoa</taxon>
        <taxon>Arthropoda</taxon>
        <taxon>Hexapoda</taxon>
        <taxon>Insecta</taxon>
        <taxon>Pterygota</taxon>
        <taxon>Neoptera</taxon>
        <taxon>Endopterygota</taxon>
        <taxon>Coleoptera</taxon>
        <taxon>Polyphaga</taxon>
        <taxon>Cucujiformia</taxon>
        <taxon>Tenebrionidae</taxon>
        <taxon>Tenebrionidae incertae sedis</taxon>
        <taxon>Tribolium</taxon>
    </lineage>
</organism>
<evidence type="ECO:0000256" key="1">
    <source>
        <dbReference type="ARBA" id="ARBA00004141"/>
    </source>
</evidence>
<feature type="transmembrane region" description="Helical" evidence="5">
    <location>
        <begin position="110"/>
        <end position="130"/>
    </location>
</feature>
<dbReference type="GO" id="GO:0016020">
    <property type="term" value="C:membrane"/>
    <property type="evidence" value="ECO:0000318"/>
    <property type="project" value="GO_Central"/>
</dbReference>
<dbReference type="PANTHER" id="PTHR23291:SF47">
    <property type="entry name" value="TRANSMEMBRANE BAX INHIBITOR MOTIF CONTAINING 7"/>
    <property type="match status" value="1"/>
</dbReference>
<name>A0A139WIE8_TRICA</name>
<feature type="transmembrane region" description="Helical" evidence="5">
    <location>
        <begin position="520"/>
        <end position="542"/>
    </location>
</feature>
<dbReference type="OMA" id="MACCESA"/>
<dbReference type="GO" id="GO:0005794">
    <property type="term" value="C:Golgi apparatus"/>
    <property type="evidence" value="ECO:0000318"/>
    <property type="project" value="GO_Central"/>
</dbReference>
<dbReference type="Proteomes" id="UP000007266">
    <property type="component" value="Linkage group 5"/>
</dbReference>
<feature type="transmembrane region" description="Helical" evidence="5">
    <location>
        <begin position="197"/>
        <end position="217"/>
    </location>
</feature>
<feature type="transmembrane region" description="Helical" evidence="5">
    <location>
        <begin position="548"/>
        <end position="569"/>
    </location>
</feature>
<feature type="transmembrane region" description="Helical" evidence="5">
    <location>
        <begin position="394"/>
        <end position="419"/>
    </location>
</feature>
<dbReference type="InParanoid" id="A0A139WIE8"/>
<evidence type="ECO:0000256" key="5">
    <source>
        <dbReference type="SAM" id="Phobius"/>
    </source>
</evidence>
<evidence type="ECO:0000256" key="4">
    <source>
        <dbReference type="ARBA" id="ARBA00023136"/>
    </source>
</evidence>
<proteinExistence type="predicted"/>
<protein>
    <submittedName>
        <fullName evidence="6">Uncharacterized protein</fullName>
    </submittedName>
</protein>
<dbReference type="PANTHER" id="PTHR23291">
    <property type="entry name" value="BAX INHIBITOR-RELATED"/>
    <property type="match status" value="1"/>
</dbReference>
<reference evidence="6 7" key="2">
    <citation type="journal article" date="2010" name="Nucleic Acids Res.">
        <title>BeetleBase in 2010: revisions to provide comprehensive genomic information for Tribolium castaneum.</title>
        <authorList>
            <person name="Kim H.S."/>
            <person name="Murphy T."/>
            <person name="Xia J."/>
            <person name="Caragea D."/>
            <person name="Park Y."/>
            <person name="Beeman R.W."/>
            <person name="Lorenzen M.D."/>
            <person name="Butcher S."/>
            <person name="Manak J.R."/>
            <person name="Brown S.J."/>
        </authorList>
    </citation>
    <scope>GENOME REANNOTATION</scope>
    <source>
        <strain evidence="6 7">Georgia GA2</strain>
    </source>
</reference>
<feature type="transmembrane region" description="Helical" evidence="5">
    <location>
        <begin position="581"/>
        <end position="601"/>
    </location>
</feature>
<dbReference type="AlphaFoldDB" id="A0A139WIE8"/>
<keyword evidence="4 5" id="KW-0472">Membrane</keyword>
<keyword evidence="2 5" id="KW-0812">Transmembrane</keyword>
<feature type="transmembrane region" description="Helical" evidence="5">
    <location>
        <begin position="142"/>
        <end position="161"/>
    </location>
</feature>
<evidence type="ECO:0000256" key="2">
    <source>
        <dbReference type="ARBA" id="ARBA00022692"/>
    </source>
</evidence>
<comment type="subcellular location">
    <subcellularLocation>
        <location evidence="1">Membrane</location>
        <topology evidence="1">Multi-pass membrane protein</topology>
    </subcellularLocation>
</comment>
<accession>A0A139WIE8</accession>